<reference evidence="1" key="1">
    <citation type="submission" date="2021-09" db="EMBL/GenBank/DDBJ databases">
        <authorList>
            <consortium name="AG Swart"/>
            <person name="Singh M."/>
            <person name="Singh A."/>
            <person name="Seah K."/>
            <person name="Emmerich C."/>
        </authorList>
    </citation>
    <scope>NUCLEOTIDE SEQUENCE</scope>
    <source>
        <strain evidence="1">ATCC30299</strain>
    </source>
</reference>
<dbReference type="EMBL" id="CAJZBQ010000040">
    <property type="protein sequence ID" value="CAG9326462.1"/>
    <property type="molecule type" value="Genomic_DNA"/>
</dbReference>
<sequence>MESLEKRLYDVFKNFQGYDRSSSAEYCLSAYGIEEVLKSIYHDRIYIAWIDTPLNHFPATSDEINGVLACMAKIEEIVRRDNKELKKPIVSFWKINISDKNASQRG</sequence>
<comment type="caution">
    <text evidence="1">The sequence shown here is derived from an EMBL/GenBank/DDBJ whole genome shotgun (WGS) entry which is preliminary data.</text>
</comment>
<dbReference type="AlphaFoldDB" id="A0AAU9JQ98"/>
<accession>A0AAU9JQ98</accession>
<protein>
    <submittedName>
        <fullName evidence="1">Uncharacterized protein</fullName>
    </submittedName>
</protein>
<proteinExistence type="predicted"/>
<organism evidence="1 2">
    <name type="scientific">Blepharisma stoltei</name>
    <dbReference type="NCBI Taxonomy" id="1481888"/>
    <lineage>
        <taxon>Eukaryota</taxon>
        <taxon>Sar</taxon>
        <taxon>Alveolata</taxon>
        <taxon>Ciliophora</taxon>
        <taxon>Postciliodesmatophora</taxon>
        <taxon>Heterotrichea</taxon>
        <taxon>Heterotrichida</taxon>
        <taxon>Blepharismidae</taxon>
        <taxon>Blepharisma</taxon>
    </lineage>
</organism>
<dbReference type="Proteomes" id="UP001162131">
    <property type="component" value="Unassembled WGS sequence"/>
</dbReference>
<name>A0AAU9JQ98_9CILI</name>
<evidence type="ECO:0000313" key="1">
    <source>
        <dbReference type="EMBL" id="CAG9326462.1"/>
    </source>
</evidence>
<keyword evidence="2" id="KW-1185">Reference proteome</keyword>
<evidence type="ECO:0000313" key="2">
    <source>
        <dbReference type="Proteomes" id="UP001162131"/>
    </source>
</evidence>
<gene>
    <name evidence="1" type="ORF">BSTOLATCC_MIC40888</name>
</gene>